<dbReference type="AlphaFoldDB" id="A0A076MRF0"/>
<proteinExistence type="predicted"/>
<evidence type="ECO:0000313" key="1">
    <source>
        <dbReference type="EMBL" id="AIJ20377.1"/>
    </source>
</evidence>
<evidence type="ECO:0008006" key="3">
    <source>
        <dbReference type="Google" id="ProtNLM"/>
    </source>
</evidence>
<dbReference type="KEGG" id="amq:AMETH_0285"/>
<dbReference type="EMBL" id="CP009110">
    <property type="protein sequence ID" value="AIJ20377.1"/>
    <property type="molecule type" value="Genomic_DNA"/>
</dbReference>
<organism evidence="1 2">
    <name type="scientific">Amycolatopsis methanolica 239</name>
    <dbReference type="NCBI Taxonomy" id="1068978"/>
    <lineage>
        <taxon>Bacteria</taxon>
        <taxon>Bacillati</taxon>
        <taxon>Actinomycetota</taxon>
        <taxon>Actinomycetes</taxon>
        <taxon>Pseudonocardiales</taxon>
        <taxon>Pseudonocardiaceae</taxon>
        <taxon>Amycolatopsis</taxon>
        <taxon>Amycolatopsis methanolica group</taxon>
    </lineage>
</organism>
<sequence>MDTTTLRPLVTETGPFTSVYFEDSHDTEDAEKQLELKWRELKDALTAQHAPDGAVSALESAILDGPRATGRSGRALLAAGERVLVDEHLPSPPASTIARVSDLPYLLPLARYGELALPHVVAEVDQVSATVKAFDEHGDEMAAEEVSGQEHPVHHTRGGGEAHHRMQHRTEEVKRHNVADIAGVVARLAEQAHAQLIVVAGEVQGRKAVIDELPEAAKSIAREATHSDVADELAEAVRQSGLNDVVQQFRGALNQPDGLAVQGLEAVTAALREANVETLLVGDPGEDMVCTGPTPAQIALDEEELKAYGVTEIHRCRADEAVPAAAIAVDADLVHVDEELVEGFGAILRHR</sequence>
<dbReference type="RefSeq" id="WP_017986242.1">
    <property type="nucleotide sequence ID" value="NZ_AQUL01000001.1"/>
</dbReference>
<dbReference type="InterPro" id="IPR040701">
    <property type="entry name" value="Bact_RF_family2"/>
</dbReference>
<protein>
    <recommendedName>
        <fullName evidence="3">Peptide chain release factor 2</fullName>
    </recommendedName>
</protein>
<name>A0A076MRF0_AMYME</name>
<evidence type="ECO:0000313" key="2">
    <source>
        <dbReference type="Proteomes" id="UP000062973"/>
    </source>
</evidence>
<dbReference type="PATRIC" id="fig|1068978.7.peg.306"/>
<dbReference type="OrthoDB" id="5179393at2"/>
<dbReference type="eggNOG" id="COG1503">
    <property type="taxonomic scope" value="Bacteria"/>
</dbReference>
<dbReference type="Proteomes" id="UP000062973">
    <property type="component" value="Chromosome"/>
</dbReference>
<gene>
    <name evidence="1" type="ORF">AMETH_0285</name>
</gene>
<reference evidence="1 2" key="1">
    <citation type="submission" date="2014-07" db="EMBL/GenBank/DDBJ databases">
        <title>Whole Genome Sequence of the Amycolatopsis methanolica 239.</title>
        <authorList>
            <person name="Tang B."/>
        </authorList>
    </citation>
    <scope>NUCLEOTIDE SEQUENCE [LARGE SCALE GENOMIC DNA]</scope>
    <source>
        <strain evidence="1 2">239</strain>
    </source>
</reference>
<keyword evidence="2" id="KW-1185">Reference proteome</keyword>
<dbReference type="STRING" id="1068978.AMETH_0285"/>
<dbReference type="Pfam" id="PF18844">
    <property type="entry name" value="baeRF_family2"/>
    <property type="match status" value="1"/>
</dbReference>
<accession>A0A076MRF0</accession>
<dbReference type="HOGENOM" id="CLU_054531_0_0_11"/>